<evidence type="ECO:0000256" key="5">
    <source>
        <dbReference type="ARBA" id="ARBA00023004"/>
    </source>
</evidence>
<dbReference type="GO" id="GO:0020037">
    <property type="term" value="F:heme binding"/>
    <property type="evidence" value="ECO:0007669"/>
    <property type="project" value="InterPro"/>
</dbReference>
<protein>
    <recommendedName>
        <fullName evidence="11">Cytochrome P450</fullName>
    </recommendedName>
</protein>
<evidence type="ECO:0000256" key="2">
    <source>
        <dbReference type="ARBA" id="ARBA00022617"/>
    </source>
</evidence>
<organism evidence="9 10">
    <name type="scientific">Rhizopus oryzae</name>
    <name type="common">Mucormycosis agent</name>
    <name type="synonym">Rhizopus arrhizus var. delemar</name>
    <dbReference type="NCBI Taxonomy" id="64495"/>
    <lineage>
        <taxon>Eukaryota</taxon>
        <taxon>Fungi</taxon>
        <taxon>Fungi incertae sedis</taxon>
        <taxon>Mucoromycota</taxon>
        <taxon>Mucoromycotina</taxon>
        <taxon>Mucoromycetes</taxon>
        <taxon>Mucorales</taxon>
        <taxon>Mucorineae</taxon>
        <taxon>Rhizopodaceae</taxon>
        <taxon>Rhizopus</taxon>
    </lineage>
</organism>
<evidence type="ECO:0008006" key="11">
    <source>
        <dbReference type="Google" id="ProtNLM"/>
    </source>
</evidence>
<dbReference type="Gene3D" id="1.10.630.10">
    <property type="entry name" value="Cytochrome P450"/>
    <property type="match status" value="1"/>
</dbReference>
<evidence type="ECO:0000313" key="10">
    <source>
        <dbReference type="Proteomes" id="UP000716291"/>
    </source>
</evidence>
<proteinExistence type="inferred from homology"/>
<keyword evidence="10" id="KW-1185">Reference proteome</keyword>
<keyword evidence="5 7" id="KW-0408">Iron</keyword>
<dbReference type="PRINTS" id="PR00385">
    <property type="entry name" value="P450"/>
</dbReference>
<dbReference type="PROSITE" id="PS00086">
    <property type="entry name" value="CYTOCHROME_P450"/>
    <property type="match status" value="1"/>
</dbReference>
<evidence type="ECO:0000256" key="8">
    <source>
        <dbReference type="RuleBase" id="RU000461"/>
    </source>
</evidence>
<dbReference type="InterPro" id="IPR001128">
    <property type="entry name" value="Cyt_P450"/>
</dbReference>
<dbReference type="Pfam" id="PF00067">
    <property type="entry name" value="p450"/>
    <property type="match status" value="1"/>
</dbReference>
<keyword evidence="2 7" id="KW-0349">Heme</keyword>
<comment type="cofactor">
    <cofactor evidence="7">
        <name>heme</name>
        <dbReference type="ChEBI" id="CHEBI:30413"/>
    </cofactor>
</comment>
<dbReference type="PANTHER" id="PTHR24291">
    <property type="entry name" value="CYTOCHROME P450 FAMILY 4"/>
    <property type="match status" value="1"/>
</dbReference>
<dbReference type="InterPro" id="IPR017972">
    <property type="entry name" value="Cyt_P450_CS"/>
</dbReference>
<dbReference type="GO" id="GO:0004497">
    <property type="term" value="F:monooxygenase activity"/>
    <property type="evidence" value="ECO:0007669"/>
    <property type="project" value="UniProtKB-KW"/>
</dbReference>
<keyword evidence="6 8" id="KW-0503">Monooxygenase</keyword>
<dbReference type="OrthoDB" id="1470350at2759"/>
<accession>A0A9P6X825</accession>
<comment type="similarity">
    <text evidence="1 8">Belongs to the cytochrome P450 family.</text>
</comment>
<keyword evidence="4 8" id="KW-0560">Oxidoreductase</keyword>
<comment type="caution">
    <text evidence="9">The sequence shown here is derived from an EMBL/GenBank/DDBJ whole genome shotgun (WGS) entry which is preliminary data.</text>
</comment>
<evidence type="ECO:0000256" key="1">
    <source>
        <dbReference type="ARBA" id="ARBA00010617"/>
    </source>
</evidence>
<dbReference type="GO" id="GO:0016705">
    <property type="term" value="F:oxidoreductase activity, acting on paired donors, with incorporation or reduction of molecular oxygen"/>
    <property type="evidence" value="ECO:0007669"/>
    <property type="project" value="InterPro"/>
</dbReference>
<dbReference type="PRINTS" id="PR00463">
    <property type="entry name" value="EP450I"/>
</dbReference>
<dbReference type="AlphaFoldDB" id="A0A9P6X825"/>
<gene>
    <name evidence="9" type="ORF">G6F64_006765</name>
</gene>
<evidence type="ECO:0000256" key="4">
    <source>
        <dbReference type="ARBA" id="ARBA00023002"/>
    </source>
</evidence>
<name>A0A9P6X825_RHIOR</name>
<dbReference type="SUPFAM" id="SSF48264">
    <property type="entry name" value="Cytochrome P450"/>
    <property type="match status" value="1"/>
</dbReference>
<evidence type="ECO:0000313" key="9">
    <source>
        <dbReference type="EMBL" id="KAG1307502.1"/>
    </source>
</evidence>
<evidence type="ECO:0000256" key="7">
    <source>
        <dbReference type="PIRSR" id="PIRSR602401-1"/>
    </source>
</evidence>
<dbReference type="GO" id="GO:0005506">
    <property type="term" value="F:iron ion binding"/>
    <property type="evidence" value="ECO:0007669"/>
    <property type="project" value="InterPro"/>
</dbReference>
<keyword evidence="3 7" id="KW-0479">Metal-binding</keyword>
<dbReference type="InterPro" id="IPR050196">
    <property type="entry name" value="Cytochrome_P450_Monoox"/>
</dbReference>
<dbReference type="Proteomes" id="UP000716291">
    <property type="component" value="Unassembled WGS sequence"/>
</dbReference>
<reference evidence="9" key="1">
    <citation type="journal article" date="2020" name="Microb. Genom.">
        <title>Genetic diversity of clinical and environmental Mucorales isolates obtained from an investigation of mucormycosis cases among solid organ transplant recipients.</title>
        <authorList>
            <person name="Nguyen M.H."/>
            <person name="Kaul D."/>
            <person name="Muto C."/>
            <person name="Cheng S.J."/>
            <person name="Richter R.A."/>
            <person name="Bruno V.M."/>
            <person name="Liu G."/>
            <person name="Beyhan S."/>
            <person name="Sundermann A.J."/>
            <person name="Mounaud S."/>
            <person name="Pasculle A.W."/>
            <person name="Nierman W.C."/>
            <person name="Driscoll E."/>
            <person name="Cumbie R."/>
            <person name="Clancy C.J."/>
            <person name="Dupont C.L."/>
        </authorList>
    </citation>
    <scope>NUCLEOTIDE SEQUENCE</scope>
    <source>
        <strain evidence="9">GL11</strain>
    </source>
</reference>
<dbReference type="PANTHER" id="PTHR24291:SF50">
    <property type="entry name" value="BIFUNCTIONAL ALBAFLAVENONE MONOOXYGENASE_TERPENE SYNTHASE"/>
    <property type="match status" value="1"/>
</dbReference>
<dbReference type="InterPro" id="IPR002401">
    <property type="entry name" value="Cyt_P450_E_grp-I"/>
</dbReference>
<dbReference type="EMBL" id="JAANQT010000933">
    <property type="protein sequence ID" value="KAG1307502.1"/>
    <property type="molecule type" value="Genomic_DNA"/>
</dbReference>
<sequence>MAKSFLKSEPPYSRLKRITRPAIEEGRGFYVSKVPFGWALYVADPVVAKQILLKSETLGKNSPLFKYFGFDNVVLSNGEQWKNQRRIMNPVFHRAMPIKTMARVIPSLFSVIEDANGRIPISLRMKDFTLDVLGLAIFDFDFKALKGDPENWTSTYTQLTEALFDPIINVFASMENLLVYVVPKRRRAAKAVVKLNEMFDQLVRMKRQELQNGRFSNKPDNEKDLLTLMLEAELQGEALETSEQLRHNIAVFFLAGHETTAHSLSFCLYHIAKDKHIQQKLREEIISILGDNHMDVEPTLEQLKQMRYLNMVIKENLRLNGPLDLLPSRKAAKDTYLKDIFVAAGTEVVIDACAIHRDPKNWKNPDDFVPERFGEGGGQEDHEGLTWVPFGNGSRQCLGMNFSLMEQRLVLTMLLRKYEIDVPKDSIHYDCIKYEKPLSIAPNTLELTFTKRY</sequence>
<evidence type="ECO:0000256" key="6">
    <source>
        <dbReference type="ARBA" id="ARBA00023033"/>
    </source>
</evidence>
<feature type="binding site" description="axial binding residue" evidence="7">
    <location>
        <position position="397"/>
    </location>
    <ligand>
        <name>heme</name>
        <dbReference type="ChEBI" id="CHEBI:30413"/>
    </ligand>
    <ligandPart>
        <name>Fe</name>
        <dbReference type="ChEBI" id="CHEBI:18248"/>
    </ligandPart>
</feature>
<dbReference type="InterPro" id="IPR036396">
    <property type="entry name" value="Cyt_P450_sf"/>
</dbReference>
<evidence type="ECO:0000256" key="3">
    <source>
        <dbReference type="ARBA" id="ARBA00022723"/>
    </source>
</evidence>